<evidence type="ECO:0000256" key="1">
    <source>
        <dbReference type="ARBA" id="ARBA00004374"/>
    </source>
</evidence>
<name>A0A8J2MDA3_9BILA</name>
<dbReference type="PANTHER" id="PTHR10802">
    <property type="entry name" value="MITOCHONDRIAL IMPORT RECEPTOR SUBUNIT TOM40"/>
    <property type="match status" value="1"/>
</dbReference>
<keyword evidence="5" id="KW-0812">Transmembrane</keyword>
<dbReference type="InterPro" id="IPR027246">
    <property type="entry name" value="Porin_Euk/Tom40"/>
</dbReference>
<evidence type="ECO:0000256" key="7">
    <source>
        <dbReference type="ARBA" id="ARBA00022927"/>
    </source>
</evidence>
<evidence type="ECO:0000313" key="11">
    <source>
        <dbReference type="Proteomes" id="UP000746747"/>
    </source>
</evidence>
<evidence type="ECO:0000256" key="4">
    <source>
        <dbReference type="ARBA" id="ARBA00022452"/>
    </source>
</evidence>
<reference evidence="10" key="1">
    <citation type="submission" date="2021-09" db="EMBL/GenBank/DDBJ databases">
        <authorList>
            <consortium name="Pathogen Informatics"/>
        </authorList>
    </citation>
    <scope>NUCLEOTIDE SEQUENCE</scope>
</reference>
<comment type="similarity">
    <text evidence="2">Belongs to the Tom40 family.</text>
</comment>
<protein>
    <submittedName>
        <fullName evidence="10">Uncharacterized protein</fullName>
    </submittedName>
</protein>
<dbReference type="Proteomes" id="UP000746747">
    <property type="component" value="Unassembled WGS sequence"/>
</dbReference>
<keyword evidence="11" id="KW-1185">Reference proteome</keyword>
<keyword evidence="9" id="KW-0472">Membrane</keyword>
<sequence length="329" mass="36896">MVVNSINRNDKQQSLHYGLPRISHKYMPNISREVHVMETVPLNPGTLSNFHKDCLTCIENGFTGVRFTLNKFIPSSSIKLNNKIRVGIAQIDSELITKYITTRRTRLGEHSILVEAVTNFIVPWPSISISQALDDFLYMSVACSPQDNIPKADVELEYYGRTGTLAFKYTGWPSYPDTIYSTSYLRSITQKLALGSQLTFRYFALPEPNQKLFDITYYAQYKGSAYTACFDFCKSNGYHFSYFRNIDKYLACAVDIAGSVNLKKLTGTIAVRRKIPKYGSVITGHLTSDGAVTCLFKKRFTGDFPISVTLSGSYNFFAGECGFGIGLCA</sequence>
<organism evidence="10 11">
    <name type="scientific">Cercopithifilaria johnstoni</name>
    <dbReference type="NCBI Taxonomy" id="2874296"/>
    <lineage>
        <taxon>Eukaryota</taxon>
        <taxon>Metazoa</taxon>
        <taxon>Ecdysozoa</taxon>
        <taxon>Nematoda</taxon>
        <taxon>Chromadorea</taxon>
        <taxon>Rhabditida</taxon>
        <taxon>Spirurina</taxon>
        <taxon>Spiruromorpha</taxon>
        <taxon>Filarioidea</taxon>
        <taxon>Onchocercidae</taxon>
        <taxon>Cercopithifilaria</taxon>
    </lineage>
</organism>
<dbReference type="InterPro" id="IPR023614">
    <property type="entry name" value="Porin_dom_sf"/>
</dbReference>
<evidence type="ECO:0000256" key="5">
    <source>
        <dbReference type="ARBA" id="ARBA00022692"/>
    </source>
</evidence>
<keyword evidence="7" id="KW-0653">Protein transport</keyword>
<dbReference type="Pfam" id="PF01459">
    <property type="entry name" value="Porin_3"/>
    <property type="match status" value="1"/>
</dbReference>
<evidence type="ECO:0000256" key="9">
    <source>
        <dbReference type="ARBA" id="ARBA00023136"/>
    </source>
</evidence>
<accession>A0A8J2MDA3</accession>
<keyword evidence="6" id="KW-1000">Mitochondrion outer membrane</keyword>
<comment type="subcellular location">
    <subcellularLocation>
        <location evidence="1">Mitochondrion outer membrane</location>
        <topology evidence="1">Multi-pass membrane protein</topology>
    </subcellularLocation>
</comment>
<evidence type="ECO:0000256" key="8">
    <source>
        <dbReference type="ARBA" id="ARBA00023128"/>
    </source>
</evidence>
<dbReference type="EMBL" id="CAKAEH010001781">
    <property type="protein sequence ID" value="CAG9539382.1"/>
    <property type="molecule type" value="Genomic_DNA"/>
</dbReference>
<evidence type="ECO:0000313" key="10">
    <source>
        <dbReference type="EMBL" id="CAG9539382.1"/>
    </source>
</evidence>
<evidence type="ECO:0000256" key="6">
    <source>
        <dbReference type="ARBA" id="ARBA00022787"/>
    </source>
</evidence>
<keyword evidence="3" id="KW-0813">Transport</keyword>
<dbReference type="GO" id="GO:0030150">
    <property type="term" value="P:protein import into mitochondrial matrix"/>
    <property type="evidence" value="ECO:0007669"/>
    <property type="project" value="InterPro"/>
</dbReference>
<proteinExistence type="inferred from homology"/>
<keyword evidence="8" id="KW-0496">Mitochondrion</keyword>
<comment type="caution">
    <text evidence="10">The sequence shown here is derived from an EMBL/GenBank/DDBJ whole genome shotgun (WGS) entry which is preliminary data.</text>
</comment>
<evidence type="ECO:0000256" key="2">
    <source>
        <dbReference type="ARBA" id="ARBA00010510"/>
    </source>
</evidence>
<dbReference type="Gene3D" id="2.40.160.10">
    <property type="entry name" value="Porin"/>
    <property type="match status" value="1"/>
</dbReference>
<dbReference type="GO" id="GO:0008320">
    <property type="term" value="F:protein transmembrane transporter activity"/>
    <property type="evidence" value="ECO:0007669"/>
    <property type="project" value="InterPro"/>
</dbReference>
<gene>
    <name evidence="10" type="ORF">CJOHNSTONI_LOCUS8987</name>
</gene>
<dbReference type="GO" id="GO:0005741">
    <property type="term" value="C:mitochondrial outer membrane"/>
    <property type="evidence" value="ECO:0007669"/>
    <property type="project" value="UniProtKB-SubCell"/>
</dbReference>
<dbReference type="AlphaFoldDB" id="A0A8J2MDA3"/>
<keyword evidence="4" id="KW-1134">Transmembrane beta strand</keyword>
<evidence type="ECO:0000256" key="3">
    <source>
        <dbReference type="ARBA" id="ARBA00022448"/>
    </source>
</evidence>
<dbReference type="OrthoDB" id="5823978at2759"/>
<dbReference type="InterPro" id="IPR037930">
    <property type="entry name" value="Tom40"/>
</dbReference>